<evidence type="ECO:0000259" key="4">
    <source>
        <dbReference type="PROSITE" id="PS51123"/>
    </source>
</evidence>
<dbReference type="PROSITE" id="PS51123">
    <property type="entry name" value="OMPA_2"/>
    <property type="match status" value="1"/>
</dbReference>
<feature type="domain" description="OmpA-like" evidence="4">
    <location>
        <begin position="314"/>
        <end position="418"/>
    </location>
</feature>
<dbReference type="OrthoDB" id="1522982at2"/>
<keyword evidence="3" id="KW-0175">Coiled coil</keyword>
<evidence type="ECO:0000256" key="1">
    <source>
        <dbReference type="ARBA" id="ARBA00022729"/>
    </source>
</evidence>
<sequence length="418" mass="47237">MMRLYPIIESSSNNCMNMKKLAVFILLAITGYTVEAQDMRTDNNPGSELKPLTLGIRGMHVYDLPSYRFDGPYSEDMYGMNGDKTSFDLGFELYLEYMFNPFVGVQIDHRRANISGASDVEYYEGTFNLTGVDGIFIWNNLNPSLHNRRWNFLTKVGLGYGSYSSEQFLIKDDSRDQSSSADFWSGRIGLGVQYELSTSWRVDLEVMYNVAYDDGFDGYDEAKGSDTYLTTALGIAYTFGNSEKKPTYQVGYFSEDYLNINGSKDDSTAMANEKKIDSLRTSIAQQEDKITQKSQELDELSAKIDSLEAQSAAPKAVEVNHIAEVYFNFDSSVLTVEAKKSLAMIAQEKPDNIKLVAFADNIGDETYNAELRKRRAEAVKSFLSQFGYEDDQITIEMGETMPIDADNQFLNRKVTLHY</sequence>
<dbReference type="Proteomes" id="UP000484164">
    <property type="component" value="Unassembled WGS sequence"/>
</dbReference>
<comment type="caution">
    <text evidence="5">The sequence shown here is derived from an EMBL/GenBank/DDBJ whole genome shotgun (WGS) entry which is preliminary data.</text>
</comment>
<dbReference type="PANTHER" id="PTHR30329">
    <property type="entry name" value="STATOR ELEMENT OF FLAGELLAR MOTOR COMPLEX"/>
    <property type="match status" value="1"/>
</dbReference>
<dbReference type="InterPro" id="IPR011250">
    <property type="entry name" value="OMP/PagP_B-barrel"/>
</dbReference>
<dbReference type="AlphaFoldDB" id="A0A6L3ZEI4"/>
<gene>
    <name evidence="5" type="ORF">F8C82_10095</name>
</gene>
<evidence type="ECO:0000256" key="3">
    <source>
        <dbReference type="SAM" id="Coils"/>
    </source>
</evidence>
<keyword evidence="2" id="KW-0472">Membrane</keyword>
<dbReference type="Gene3D" id="2.40.160.20">
    <property type="match status" value="1"/>
</dbReference>
<dbReference type="InterPro" id="IPR006665">
    <property type="entry name" value="OmpA-like"/>
</dbReference>
<dbReference type="Gene3D" id="3.30.1330.60">
    <property type="entry name" value="OmpA-like domain"/>
    <property type="match status" value="1"/>
</dbReference>
<proteinExistence type="predicted"/>
<keyword evidence="1" id="KW-0732">Signal</keyword>
<dbReference type="SUPFAM" id="SSF103088">
    <property type="entry name" value="OmpA-like"/>
    <property type="match status" value="1"/>
</dbReference>
<evidence type="ECO:0000313" key="5">
    <source>
        <dbReference type="EMBL" id="KAB2816036.1"/>
    </source>
</evidence>
<keyword evidence="6" id="KW-1185">Reference proteome</keyword>
<dbReference type="Pfam" id="PF13505">
    <property type="entry name" value="OMP_b-brl"/>
    <property type="match status" value="1"/>
</dbReference>
<dbReference type="SUPFAM" id="SSF56925">
    <property type="entry name" value="OMPA-like"/>
    <property type="match status" value="1"/>
</dbReference>
<name>A0A6L3ZEI4_9FLAO</name>
<dbReference type="CDD" id="cd07185">
    <property type="entry name" value="OmpA_C-like"/>
    <property type="match status" value="1"/>
</dbReference>
<dbReference type="PANTHER" id="PTHR30329:SF21">
    <property type="entry name" value="LIPOPROTEIN YIAD-RELATED"/>
    <property type="match status" value="1"/>
</dbReference>
<evidence type="ECO:0000256" key="2">
    <source>
        <dbReference type="PROSITE-ProRule" id="PRU00473"/>
    </source>
</evidence>
<dbReference type="InterPro" id="IPR036737">
    <property type="entry name" value="OmpA-like_sf"/>
</dbReference>
<dbReference type="InterPro" id="IPR050330">
    <property type="entry name" value="Bact_OuterMem_StrucFunc"/>
</dbReference>
<dbReference type="Pfam" id="PF00691">
    <property type="entry name" value="OmpA"/>
    <property type="match status" value="1"/>
</dbReference>
<feature type="coiled-coil region" evidence="3">
    <location>
        <begin position="276"/>
        <end position="310"/>
    </location>
</feature>
<dbReference type="InterPro" id="IPR027385">
    <property type="entry name" value="Beta-barrel_OMP"/>
</dbReference>
<accession>A0A6L3ZEI4</accession>
<evidence type="ECO:0000313" key="6">
    <source>
        <dbReference type="Proteomes" id="UP000484164"/>
    </source>
</evidence>
<reference evidence="5 6" key="1">
    <citation type="submission" date="2019-10" db="EMBL/GenBank/DDBJ databases">
        <title>Genome sequence of Phaeocystidibacter marisrubri JCM30614 (type strain).</title>
        <authorList>
            <person name="Bowman J.P."/>
        </authorList>
    </citation>
    <scope>NUCLEOTIDE SEQUENCE [LARGE SCALE GENOMIC DNA]</scope>
    <source>
        <strain evidence="5 6">JCM 30614</strain>
    </source>
</reference>
<organism evidence="5 6">
    <name type="scientific">Phaeocystidibacter marisrubri</name>
    <dbReference type="NCBI Taxonomy" id="1577780"/>
    <lineage>
        <taxon>Bacteria</taxon>
        <taxon>Pseudomonadati</taxon>
        <taxon>Bacteroidota</taxon>
        <taxon>Flavobacteriia</taxon>
        <taxon>Flavobacteriales</taxon>
        <taxon>Phaeocystidibacteraceae</taxon>
        <taxon>Phaeocystidibacter</taxon>
    </lineage>
</organism>
<dbReference type="GO" id="GO:0016020">
    <property type="term" value="C:membrane"/>
    <property type="evidence" value="ECO:0007669"/>
    <property type="project" value="UniProtKB-UniRule"/>
</dbReference>
<dbReference type="EMBL" id="WBVQ01000002">
    <property type="protein sequence ID" value="KAB2816036.1"/>
    <property type="molecule type" value="Genomic_DNA"/>
</dbReference>
<protein>
    <submittedName>
        <fullName evidence="5">OmpA family protein</fullName>
    </submittedName>
</protein>